<reference evidence="1 2" key="1">
    <citation type="submission" date="2018-06" db="EMBL/GenBank/DDBJ databases">
        <authorList>
            <consortium name="Pathogen Informatics"/>
            <person name="Doyle S."/>
        </authorList>
    </citation>
    <scope>NUCLEOTIDE SEQUENCE [LARGE SCALE GENOMIC DNA]</scope>
    <source>
        <strain evidence="1 2">NCTC10283</strain>
    </source>
</reference>
<dbReference type="PANTHER" id="PTHR34387:SF1">
    <property type="entry name" value="PERIPLASMIC IMMUNOGENIC PROTEIN"/>
    <property type="match status" value="1"/>
</dbReference>
<dbReference type="InterPro" id="IPR007497">
    <property type="entry name" value="SIMPL/DUF541"/>
</dbReference>
<dbReference type="EMBL" id="UFSO01000002">
    <property type="protein sequence ID" value="SSY70608.1"/>
    <property type="molecule type" value="Genomic_DNA"/>
</dbReference>
<dbReference type="Gene3D" id="3.30.110.170">
    <property type="entry name" value="Protein of unknown function (DUF541), domain 1"/>
    <property type="match status" value="1"/>
</dbReference>
<evidence type="ECO:0000313" key="1">
    <source>
        <dbReference type="EMBL" id="SSY70608.1"/>
    </source>
</evidence>
<dbReference type="Proteomes" id="UP000254209">
    <property type="component" value="Unassembled WGS sequence"/>
</dbReference>
<dbReference type="InterPro" id="IPR052022">
    <property type="entry name" value="26kDa_periplasmic_antigen"/>
</dbReference>
<dbReference type="AlphaFoldDB" id="A0A376BLS7"/>
<dbReference type="Pfam" id="PF04402">
    <property type="entry name" value="SIMPL"/>
    <property type="match status" value="1"/>
</dbReference>
<protein>
    <submittedName>
        <fullName evidence="1">Predicted periplasmic/secreted protein</fullName>
    </submittedName>
</protein>
<sequence length="231" mass="25504">MLPYAAAVLLLAACQEKSNTSLNYNIVEFKETATLTVPNDTMHATLTILSTAPNREAASHANTQKFNAVKSKIGAEKQIVMELSDRSVSPHYGNNGRISQWQDRVQLRVNSTDFDVLSKMLAAVQEEAMIDGIAFSVSPEKRAKTLEQASEQVLGAYKQRADFMREKLGYSGYKVVKLELKDDFSQRSHAHVQNEMAAAVVLHNASASMDVAEVAGEQEVRQTLNVSLQMQ</sequence>
<organism evidence="1 2">
    <name type="scientific">Alysiella crassa</name>
    <dbReference type="NCBI Taxonomy" id="153491"/>
    <lineage>
        <taxon>Bacteria</taxon>
        <taxon>Pseudomonadati</taxon>
        <taxon>Pseudomonadota</taxon>
        <taxon>Betaproteobacteria</taxon>
        <taxon>Neisseriales</taxon>
        <taxon>Neisseriaceae</taxon>
        <taxon>Alysiella</taxon>
    </lineage>
</organism>
<gene>
    <name evidence="1" type="ORF">NCTC10283_00710</name>
</gene>
<dbReference type="PANTHER" id="PTHR34387">
    <property type="entry name" value="SLR1258 PROTEIN"/>
    <property type="match status" value="1"/>
</dbReference>
<evidence type="ECO:0000313" key="2">
    <source>
        <dbReference type="Proteomes" id="UP000254209"/>
    </source>
</evidence>
<accession>A0A376BLS7</accession>
<dbReference type="GO" id="GO:0006974">
    <property type="term" value="P:DNA damage response"/>
    <property type="evidence" value="ECO:0007669"/>
    <property type="project" value="TreeGrafter"/>
</dbReference>
<keyword evidence="2" id="KW-1185">Reference proteome</keyword>
<dbReference type="STRING" id="1120980.GCA_000745955_02294"/>
<dbReference type="Gene3D" id="3.30.70.2970">
    <property type="entry name" value="Protein of unknown function (DUF541), domain 2"/>
    <property type="match status" value="1"/>
</dbReference>
<proteinExistence type="predicted"/>
<name>A0A376BLS7_9NEIS</name>